<dbReference type="AlphaFoldDB" id="A0AAV4BUN6"/>
<reference evidence="1 2" key="1">
    <citation type="journal article" date="2021" name="Elife">
        <title>Chloroplast acquisition without the gene transfer in kleptoplastic sea slugs, Plakobranchus ocellatus.</title>
        <authorList>
            <person name="Maeda T."/>
            <person name="Takahashi S."/>
            <person name="Yoshida T."/>
            <person name="Shimamura S."/>
            <person name="Takaki Y."/>
            <person name="Nagai Y."/>
            <person name="Toyoda A."/>
            <person name="Suzuki Y."/>
            <person name="Arimoto A."/>
            <person name="Ishii H."/>
            <person name="Satoh N."/>
            <person name="Nishiyama T."/>
            <person name="Hasebe M."/>
            <person name="Maruyama T."/>
            <person name="Minagawa J."/>
            <person name="Obokata J."/>
            <person name="Shigenobu S."/>
        </authorList>
    </citation>
    <scope>NUCLEOTIDE SEQUENCE [LARGE SCALE GENOMIC DNA]</scope>
</reference>
<organism evidence="1 2">
    <name type="scientific">Plakobranchus ocellatus</name>
    <dbReference type="NCBI Taxonomy" id="259542"/>
    <lineage>
        <taxon>Eukaryota</taxon>
        <taxon>Metazoa</taxon>
        <taxon>Spiralia</taxon>
        <taxon>Lophotrochozoa</taxon>
        <taxon>Mollusca</taxon>
        <taxon>Gastropoda</taxon>
        <taxon>Heterobranchia</taxon>
        <taxon>Euthyneura</taxon>
        <taxon>Panpulmonata</taxon>
        <taxon>Sacoglossa</taxon>
        <taxon>Placobranchoidea</taxon>
        <taxon>Plakobranchidae</taxon>
        <taxon>Plakobranchus</taxon>
    </lineage>
</organism>
<name>A0AAV4BUN6_9GAST</name>
<keyword evidence="2" id="KW-1185">Reference proteome</keyword>
<gene>
    <name evidence="1" type="ORF">PoB_005041900</name>
</gene>
<protein>
    <submittedName>
        <fullName evidence="1">Uncharacterized protein</fullName>
    </submittedName>
</protein>
<dbReference type="PANTHER" id="PTHR46704">
    <property type="entry name" value="CXC DOMAIN-CONTAINING PROTEIN-RELATED"/>
    <property type="match status" value="1"/>
</dbReference>
<sequence length="412" mass="46575">MDGNVMFHCDKNVPETFGMLAQTLFHMLPACSEIHIVTDTYKDISIKSFERNRRGHSDTFNIKGPATKVPKNFHQFLCSDSNKKQLIRLLLSEWSSDTYAPHLKSRKIFFVCEESCYSISSQDGTNTDCQTIMNLESSQEEADTRIVLHIDFLLQSNSNSNIVVRSTDTDVFILLLYFYCKQFKSSNLEIILFDTGVGDKRKLVNIGKVASSYPADLILALPGFHAFSGCDSTSAFVRQGKLKPFRLLESNPNYHGSFQNLGSSVIVMEDTKTEMGDFTCLMYGSNKIKSVDSLRFSKAKEKFSSKGSLISADENTDLSLLPPCLNSLNLHVTRANYQAMIWKRVTESHPDVPAPVHNGWKFENDSLVIDWGEEMFPREITDVLEDNLGSDIDDDMEDDLYVDIPESYDSDE</sequence>
<dbReference type="PANTHER" id="PTHR46704:SF9">
    <property type="entry name" value="BHLH DOMAIN-CONTAINING PROTEIN"/>
    <property type="match status" value="1"/>
</dbReference>
<evidence type="ECO:0000313" key="2">
    <source>
        <dbReference type="Proteomes" id="UP000735302"/>
    </source>
</evidence>
<proteinExistence type="predicted"/>
<dbReference type="Proteomes" id="UP000735302">
    <property type="component" value="Unassembled WGS sequence"/>
</dbReference>
<evidence type="ECO:0000313" key="1">
    <source>
        <dbReference type="EMBL" id="GFO23914.1"/>
    </source>
</evidence>
<comment type="caution">
    <text evidence="1">The sequence shown here is derived from an EMBL/GenBank/DDBJ whole genome shotgun (WGS) entry which is preliminary data.</text>
</comment>
<accession>A0AAV4BUN6</accession>
<dbReference type="EMBL" id="BLXT01005555">
    <property type="protein sequence ID" value="GFO23914.1"/>
    <property type="molecule type" value="Genomic_DNA"/>
</dbReference>